<dbReference type="PANTHER" id="PTHR37319">
    <property type="entry name" value="TRANSPOSASE"/>
    <property type="match status" value="1"/>
</dbReference>
<dbReference type="InterPro" id="IPR047768">
    <property type="entry name" value="Tn5p-like"/>
</dbReference>
<sequence length="464" mass="53771">MDNRVIEEQIKGVSFSDGRLRQRYESCLLMIESKDWSQSFPTLIKNSYALKGFYRFINNSRVTQSTFIEGYKSGLSNYSKQQEDQESSWYLIHDTMYVEFNDRELDLGYTQGKDSNGFLLHHGLLLDQDHVPLGLLHQDMIHRDRSDFGKRGDCRKKSIDDKESSKWLAGIQTGKDFSEATGRKLVHLLDREADIAEVINLFLSNRHEGSGFIIRARHDRSTLTHSQREQEENLGLFRLFSLIKESNHHKIIQRTLRNKAGKPYEAECWLRYEAYKFRGIESAITCVFLEEVSTTKESKMTGWYLLTDLPVRSFEEAEQVVEGYTKRWVIEEFHKCYKTGCSIEKRQFDSRGPLCTVIGFLGLLAIQLLRSRYLAKMSPESSFEDVVPQLQAQELARKVAKKYLMPIDLTIAQEGTVLWWILLLGRMGGHQGFKSKGMPGWQTLWKGLSYFNTLLEGYEMQASP</sequence>
<keyword evidence="3" id="KW-1185">Reference proteome</keyword>
<evidence type="ECO:0000313" key="3">
    <source>
        <dbReference type="Proteomes" id="UP000798808"/>
    </source>
</evidence>
<accession>A0ABW9RHS3</accession>
<dbReference type="NCBIfam" id="NF033590">
    <property type="entry name" value="transpos_IS4_3"/>
    <property type="match status" value="1"/>
</dbReference>
<organism evidence="2 3">
    <name type="scientific">Fulvivirga kasyanovii</name>
    <dbReference type="NCBI Taxonomy" id="396812"/>
    <lineage>
        <taxon>Bacteria</taxon>
        <taxon>Pseudomonadati</taxon>
        <taxon>Bacteroidota</taxon>
        <taxon>Cytophagia</taxon>
        <taxon>Cytophagales</taxon>
        <taxon>Fulvivirgaceae</taxon>
        <taxon>Fulvivirga</taxon>
    </lineage>
</organism>
<dbReference type="InterPro" id="IPR014737">
    <property type="entry name" value="Transposase_Tn5-like_C"/>
</dbReference>
<evidence type="ECO:0000313" key="2">
    <source>
        <dbReference type="EMBL" id="MTI23476.1"/>
    </source>
</evidence>
<dbReference type="InterPro" id="IPR054836">
    <property type="entry name" value="Tn5_transposase"/>
</dbReference>
<dbReference type="EMBL" id="SMLW01000196">
    <property type="protein sequence ID" value="MTI23476.1"/>
    <property type="molecule type" value="Genomic_DNA"/>
</dbReference>
<dbReference type="PANTHER" id="PTHR37319:SF1">
    <property type="entry name" value="TRANSPOSASE TN5 DIMERISATION DOMAIN-CONTAINING PROTEIN"/>
    <property type="match status" value="1"/>
</dbReference>
<comment type="caution">
    <text evidence="2">The sequence shown here is derived from an EMBL/GenBank/DDBJ whole genome shotgun (WGS) entry which is preliminary data.</text>
</comment>
<dbReference type="Proteomes" id="UP000798808">
    <property type="component" value="Unassembled WGS sequence"/>
</dbReference>
<name>A0ABW9RHS3_9BACT</name>
<protein>
    <submittedName>
        <fullName evidence="2">IS4 family transposase</fullName>
    </submittedName>
</protein>
<dbReference type="Pfam" id="PF14706">
    <property type="entry name" value="Tnp_DNA_bind"/>
    <property type="match status" value="1"/>
</dbReference>
<proteinExistence type="predicted"/>
<dbReference type="Gene3D" id="3.90.350.10">
    <property type="entry name" value="Transposase Inhibitor Protein From Tn5, Chain A, domain 1"/>
    <property type="match status" value="1"/>
</dbReference>
<reference evidence="2 3" key="1">
    <citation type="submission" date="2019-02" db="EMBL/GenBank/DDBJ databases">
        <authorList>
            <person name="Goldberg S.R."/>
            <person name="Haltli B.A."/>
            <person name="Correa H."/>
            <person name="Russell K.G."/>
        </authorList>
    </citation>
    <scope>NUCLEOTIDE SEQUENCE [LARGE SCALE GENOMIC DNA]</scope>
    <source>
        <strain evidence="2 3">JCM 16186</strain>
    </source>
</reference>
<evidence type="ECO:0000259" key="1">
    <source>
        <dbReference type="Pfam" id="PF14706"/>
    </source>
</evidence>
<dbReference type="InterPro" id="IPR012337">
    <property type="entry name" value="RNaseH-like_sf"/>
</dbReference>
<dbReference type="InterPro" id="IPR014735">
    <property type="entry name" value="Transposase_Tn5-like_N"/>
</dbReference>
<gene>
    <name evidence="2" type="ORF">E1163_00780</name>
</gene>
<dbReference type="Gene3D" id="1.10.740.10">
    <property type="entry name" value="Transferase Inhibitor Protein From Tn5, Chain"/>
    <property type="match status" value="1"/>
</dbReference>
<dbReference type="RefSeq" id="WP_155168620.1">
    <property type="nucleotide sequence ID" value="NZ_BAAAFL010000065.1"/>
</dbReference>
<feature type="domain" description="Transposase Tn5-like N-terminal" evidence="1">
    <location>
        <begin position="6"/>
        <end position="62"/>
    </location>
</feature>
<dbReference type="SUPFAM" id="SSF53098">
    <property type="entry name" value="Ribonuclease H-like"/>
    <property type="match status" value="1"/>
</dbReference>